<dbReference type="GO" id="GO:0015701">
    <property type="term" value="P:bicarbonate transport"/>
    <property type="evidence" value="ECO:0007669"/>
    <property type="project" value="TreeGrafter"/>
</dbReference>
<keyword evidence="5 9" id="KW-0812">Transmembrane</keyword>
<evidence type="ECO:0000256" key="5">
    <source>
        <dbReference type="ARBA" id="ARBA00022692"/>
    </source>
</evidence>
<dbReference type="Pfam" id="PF00955">
    <property type="entry name" value="HCO3_cotransp"/>
    <property type="match status" value="2"/>
</dbReference>
<dbReference type="NCBIfam" id="TIGR00834">
    <property type="entry name" value="ae"/>
    <property type="match status" value="1"/>
</dbReference>
<dbReference type="Pfam" id="PF07565">
    <property type="entry name" value="Band_3_cyto"/>
    <property type="match status" value="1"/>
</dbReference>
<evidence type="ECO:0000256" key="6">
    <source>
        <dbReference type="ARBA" id="ARBA00022989"/>
    </source>
</evidence>
<feature type="compositionally biased region" description="Basic residues" evidence="10">
    <location>
        <begin position="95"/>
        <end position="112"/>
    </location>
</feature>
<feature type="compositionally biased region" description="Low complexity" evidence="10">
    <location>
        <begin position="1"/>
        <end position="22"/>
    </location>
</feature>
<evidence type="ECO:0000256" key="2">
    <source>
        <dbReference type="ARBA" id="ARBA00010993"/>
    </source>
</evidence>
<keyword evidence="3 9" id="KW-0813">Transport</keyword>
<dbReference type="InterPro" id="IPR013769">
    <property type="entry name" value="Band3_cytoplasmic_dom"/>
</dbReference>
<feature type="transmembrane region" description="Helical" evidence="9">
    <location>
        <begin position="971"/>
        <end position="989"/>
    </location>
</feature>
<name>A0A1D2MG08_ORCCI</name>
<evidence type="ECO:0000313" key="14">
    <source>
        <dbReference type="Proteomes" id="UP000094527"/>
    </source>
</evidence>
<sequence>MDPSKNPDPNKSPPSHSSSSSPTKGAKAGTKVDEHGENLSEMIEEVLNPRHESMNPERFNMSLVHGTDAGAAAAPDPRRFDEKDYQSHRRESFPHIHHPLRPLHSRSLRKKLTSPIKHASGSHGTSSPIEPGVMGVDGNLSTDEPSSTATSTPSKSVSEKLQCSQSAAAVIEEARILAEEIDAEPEEAYESCPLLGDTEMYTEEYAGESGYVHSPQSPSSPVPGPFDDLIEPVKKVQFEIGGSSIASVGEAVHEKRKHSRKHSHHHNKYEDPIWRLRQGSELAEDLMQMQKLAEADYEMEIASDMGDMDRDGLADHRFGDNKGFRRHRFYFKATDDTAIPVTIVAEDKPSKYDHQPHDVYVELDVLSVRGHLREWKETARFIKYEEDLEEGADRWGRPHIASLSFHSLINLRRLIEAGVTILDLEERDLPGVAYRVVAAMAINELISDEEKPMVMKSLLSKHKHVNDDERPWRFHLRRNTQSGSLTSLHAMLEDKRNRNGPISNVEAAFEGLTRRSSAASRLGNDGSNDFQYSPNHKNGHVSSPRSVSFRGPFSFATSATDSNLTQQKGQHVAINLAKFSLSNLSEEDVKWITNKENILRRIPLGSECSIVLVGQDDSLQQPALAFVRLAEAVIMPNTTELPIPVRFIFIVLGPSSIDLDYKEIGRSISTLMSNTVRTFSVCGLVIISMKLLTKPMTGRICLKASMSFLMNPYSPPGDWDGELFPFEELREKSQALRRRKERRRSLAKGLLDPGDGGDEPPHKDDDYDPLQRTRVPFGGLINEAKRRYPKYCSDIRDGFNTQTLASIIFIYFACVSGAIAFGGILSEKTESHIGISETLMASAGAGIIFALFSGQPLIIVGTTGPLLLFDHSLYKFCKSASLDYLGFRLWVGFWVAVIGTIVVAAEGSVLARYFTRFVQEIYSALISLLFVYDAIHELVQVYQEHPLQMTYGECNSTRPGQVFPSPEKPNTALLTTILCLGTFIIAYLCRALRDSDYFTLVIRKFLGNFAVPIAIIAMVGTDRLLVNHTETEKLDVPQGLSNSKPRASWIIDITNVPVGMVFLAIIPAFLVFILIFMETSICGRLVAKKDNKLKKGGGFHLDIFLLGIINAGAASVGGCWVCAATVRAVAHTTSLVVFSTNNPPGEKPAILGANEQRVSGLVISVMLGLSVYLSPALVLIPMAVLFGVFLYMGISSMRGVQFFERIALLFKQVSNHPQVPYVRRVRTSKMHLFTVIQVCCLALLWGVKSSPLALAVPFVLLLLVPFRMFVMTRAFKPHELAALDSDGADPPVRNSLQPKDLPFFVSEDGNMNKVQQNGNGVVIEGKDFRSIW</sequence>
<feature type="transmembrane region" description="Helical" evidence="9">
    <location>
        <begin position="921"/>
        <end position="939"/>
    </location>
</feature>
<dbReference type="PRINTS" id="PR01231">
    <property type="entry name" value="HCO3TRNSPORT"/>
</dbReference>
<keyword evidence="14" id="KW-1185">Reference proteome</keyword>
<dbReference type="EMBL" id="LJIJ01001383">
    <property type="protein sequence ID" value="ODM91903.1"/>
    <property type="molecule type" value="Genomic_DNA"/>
</dbReference>
<feature type="transmembrane region" description="Helical" evidence="9">
    <location>
        <begin position="1172"/>
        <end position="1194"/>
    </location>
</feature>
<organism evidence="13 14">
    <name type="scientific">Orchesella cincta</name>
    <name type="common">Springtail</name>
    <name type="synonym">Podura cincta</name>
    <dbReference type="NCBI Taxonomy" id="48709"/>
    <lineage>
        <taxon>Eukaryota</taxon>
        <taxon>Metazoa</taxon>
        <taxon>Ecdysozoa</taxon>
        <taxon>Arthropoda</taxon>
        <taxon>Hexapoda</taxon>
        <taxon>Collembola</taxon>
        <taxon>Entomobryomorpha</taxon>
        <taxon>Entomobryoidea</taxon>
        <taxon>Orchesellidae</taxon>
        <taxon>Orchesellinae</taxon>
        <taxon>Orchesella</taxon>
    </lineage>
</organism>
<keyword evidence="6 9" id="KW-1133">Transmembrane helix</keyword>
<dbReference type="GO" id="GO:0005452">
    <property type="term" value="F:solute:inorganic anion antiporter activity"/>
    <property type="evidence" value="ECO:0007669"/>
    <property type="project" value="InterPro"/>
</dbReference>
<dbReference type="GO" id="GO:0008509">
    <property type="term" value="F:monoatomic anion transmembrane transporter activity"/>
    <property type="evidence" value="ECO:0007669"/>
    <property type="project" value="InterPro"/>
</dbReference>
<feature type="compositionally biased region" description="Basic residues" evidence="10">
    <location>
        <begin position="737"/>
        <end position="746"/>
    </location>
</feature>
<dbReference type="PANTHER" id="PTHR11453">
    <property type="entry name" value="ANION EXCHANGE PROTEIN"/>
    <property type="match status" value="1"/>
</dbReference>
<feature type="region of interest" description="Disordered" evidence="10">
    <location>
        <begin position="737"/>
        <end position="772"/>
    </location>
</feature>
<feature type="compositionally biased region" description="Basic and acidic residues" evidence="10">
    <location>
        <begin position="76"/>
        <end position="94"/>
    </location>
</feature>
<dbReference type="OMA" id="RYQRMPT"/>
<feature type="domain" description="Band 3 cytoplasmic" evidence="12">
    <location>
        <begin position="357"/>
        <end position="676"/>
    </location>
</feature>
<gene>
    <name evidence="13" type="ORF">Ocin01_14779</name>
</gene>
<dbReference type="FunFam" id="1.10.287.570:FF:000001">
    <property type="entry name" value="Anion exchange protein"/>
    <property type="match status" value="1"/>
</dbReference>
<feature type="transmembrane region" description="Helical" evidence="9">
    <location>
        <begin position="1103"/>
        <end position="1126"/>
    </location>
</feature>
<dbReference type="GO" id="GO:0005886">
    <property type="term" value="C:plasma membrane"/>
    <property type="evidence" value="ECO:0007669"/>
    <property type="project" value="UniProtKB-SubCell"/>
</dbReference>
<comment type="subcellular location">
    <subcellularLocation>
        <location evidence="1">Cell membrane</location>
        <topology evidence="1">Multi-pass membrane protein</topology>
    </subcellularLocation>
    <subcellularLocation>
        <location evidence="9">Membrane</location>
        <topology evidence="9">Multi-pass membrane protein</topology>
    </subcellularLocation>
</comment>
<keyword evidence="7 9" id="KW-0406">Ion transport</keyword>
<evidence type="ECO:0000259" key="11">
    <source>
        <dbReference type="Pfam" id="PF00955"/>
    </source>
</evidence>
<feature type="transmembrane region" description="Helical" evidence="9">
    <location>
        <begin position="846"/>
        <end position="869"/>
    </location>
</feature>
<dbReference type="OrthoDB" id="1735926at2759"/>
<feature type="region of interest" description="Disordered" evidence="10">
    <location>
        <begin position="1"/>
        <end position="40"/>
    </location>
</feature>
<dbReference type="InterPro" id="IPR003020">
    <property type="entry name" value="HCO3_transpt_euk"/>
</dbReference>
<feature type="transmembrane region" description="Helical" evidence="9">
    <location>
        <begin position="1001"/>
        <end position="1020"/>
    </location>
</feature>
<dbReference type="InterPro" id="IPR016152">
    <property type="entry name" value="PTrfase/Anion_transptr"/>
</dbReference>
<evidence type="ECO:0000256" key="4">
    <source>
        <dbReference type="ARBA" id="ARBA00022475"/>
    </source>
</evidence>
<proteinExistence type="inferred from homology"/>
<feature type="compositionally biased region" description="Low complexity" evidence="10">
    <location>
        <begin position="141"/>
        <end position="156"/>
    </location>
</feature>
<dbReference type="Gene3D" id="3.40.930.10">
    <property type="entry name" value="Mannitol-specific EII, Chain A"/>
    <property type="match status" value="1"/>
</dbReference>
<comment type="similarity">
    <text evidence="2 9">Belongs to the anion exchanger (TC 2.A.31) family.</text>
</comment>
<protein>
    <recommendedName>
        <fullName evidence="9">Anion exchange protein</fullName>
    </recommendedName>
</protein>
<dbReference type="Gene3D" id="1.10.287.570">
    <property type="entry name" value="Helical hairpin bin"/>
    <property type="match status" value="1"/>
</dbReference>
<evidence type="ECO:0000256" key="9">
    <source>
        <dbReference type="RuleBase" id="RU362035"/>
    </source>
</evidence>
<keyword evidence="4" id="KW-1003">Cell membrane</keyword>
<feature type="transmembrane region" description="Helical" evidence="9">
    <location>
        <begin position="804"/>
        <end position="825"/>
    </location>
</feature>
<evidence type="ECO:0000256" key="7">
    <source>
        <dbReference type="ARBA" id="ARBA00023065"/>
    </source>
</evidence>
<evidence type="ECO:0000256" key="3">
    <source>
        <dbReference type="ARBA" id="ARBA00022448"/>
    </source>
</evidence>
<feature type="transmembrane region" description="Helical" evidence="9">
    <location>
        <begin position="1058"/>
        <end position="1082"/>
    </location>
</feature>
<dbReference type="STRING" id="48709.A0A1D2MG08"/>
<feature type="compositionally biased region" description="Low complexity" evidence="10">
    <location>
        <begin position="66"/>
        <end position="75"/>
    </location>
</feature>
<dbReference type="Proteomes" id="UP000094527">
    <property type="component" value="Unassembled WGS sequence"/>
</dbReference>
<dbReference type="PANTHER" id="PTHR11453:SF47">
    <property type="entry name" value="ANION EXCHANGE PROTEIN"/>
    <property type="match status" value="1"/>
</dbReference>
<feature type="transmembrane region" description="Helical" evidence="9">
    <location>
        <begin position="1230"/>
        <end position="1247"/>
    </location>
</feature>
<comment type="caution">
    <text evidence="13">The sequence shown here is derived from an EMBL/GenBank/DDBJ whole genome shotgun (WGS) entry which is preliminary data.</text>
</comment>
<feature type="domain" description="Bicarbonate transporter-like transmembrane" evidence="11">
    <location>
        <begin position="965"/>
        <end position="1286"/>
    </location>
</feature>
<dbReference type="InterPro" id="IPR011531">
    <property type="entry name" value="HCO3_transpt-like_TM_dom"/>
</dbReference>
<feature type="transmembrane region" description="Helical" evidence="9">
    <location>
        <begin position="889"/>
        <end position="914"/>
    </location>
</feature>
<dbReference type="SUPFAM" id="SSF55804">
    <property type="entry name" value="Phoshotransferase/anion transport protein"/>
    <property type="match status" value="1"/>
</dbReference>
<evidence type="ECO:0000256" key="8">
    <source>
        <dbReference type="ARBA" id="ARBA00023136"/>
    </source>
</evidence>
<evidence type="ECO:0000259" key="12">
    <source>
        <dbReference type="Pfam" id="PF07565"/>
    </source>
</evidence>
<keyword evidence="8 9" id="KW-0472">Membrane</keyword>
<reference evidence="13 14" key="1">
    <citation type="journal article" date="2016" name="Genome Biol. Evol.">
        <title>Gene Family Evolution Reflects Adaptation to Soil Environmental Stressors in the Genome of the Collembolan Orchesella cincta.</title>
        <authorList>
            <person name="Faddeeva-Vakhrusheva A."/>
            <person name="Derks M.F."/>
            <person name="Anvar S.Y."/>
            <person name="Agamennone V."/>
            <person name="Suring W."/>
            <person name="Smit S."/>
            <person name="van Straalen N.M."/>
            <person name="Roelofs D."/>
        </authorList>
    </citation>
    <scope>NUCLEOTIDE SEQUENCE [LARGE SCALE GENOMIC DNA]</scope>
    <source>
        <tissue evidence="13">Mixed pool</tissue>
    </source>
</reference>
<dbReference type="GO" id="GO:0051453">
    <property type="term" value="P:regulation of intracellular pH"/>
    <property type="evidence" value="ECO:0007669"/>
    <property type="project" value="TreeGrafter"/>
</dbReference>
<evidence type="ECO:0000256" key="1">
    <source>
        <dbReference type="ARBA" id="ARBA00004651"/>
    </source>
</evidence>
<feature type="transmembrane region" description="Helical" evidence="9">
    <location>
        <begin position="1253"/>
        <end position="1270"/>
    </location>
</feature>
<accession>A0A1D2MG08</accession>
<feature type="domain" description="Bicarbonate transporter-like transmembrane" evidence="11">
    <location>
        <begin position="776"/>
        <end position="954"/>
    </location>
</feature>
<feature type="region of interest" description="Disordered" evidence="10">
    <location>
        <begin position="64"/>
        <end position="160"/>
    </location>
</feature>
<feature type="compositionally biased region" description="Basic and acidic residues" evidence="10">
    <location>
        <begin position="759"/>
        <end position="771"/>
    </location>
</feature>
<evidence type="ECO:0000313" key="13">
    <source>
        <dbReference type="EMBL" id="ODM91903.1"/>
    </source>
</evidence>
<evidence type="ECO:0000256" key="10">
    <source>
        <dbReference type="SAM" id="MobiDB-lite"/>
    </source>
</evidence>